<accession>A0A8H7XRW5</accession>
<dbReference type="GO" id="GO:0006281">
    <property type="term" value="P:DNA repair"/>
    <property type="evidence" value="ECO:0007669"/>
    <property type="project" value="TreeGrafter"/>
</dbReference>
<feature type="compositionally biased region" description="Basic and acidic residues" evidence="4">
    <location>
        <begin position="612"/>
        <end position="621"/>
    </location>
</feature>
<dbReference type="PROSITE" id="PS51194">
    <property type="entry name" value="HELICASE_CTER"/>
    <property type="match status" value="1"/>
</dbReference>
<dbReference type="InterPro" id="IPR049730">
    <property type="entry name" value="SNF2/RAD54-like_C"/>
</dbReference>
<dbReference type="PROSITE" id="PS51192">
    <property type="entry name" value="HELICASE_ATP_BIND_1"/>
    <property type="match status" value="1"/>
</dbReference>
<evidence type="ECO:0000256" key="4">
    <source>
        <dbReference type="SAM" id="MobiDB-lite"/>
    </source>
</evidence>
<dbReference type="PANTHER" id="PTHR45626:SF14">
    <property type="entry name" value="ATP-DEPENDENT DNA HELICASE (EUROFUNG)"/>
    <property type="match status" value="1"/>
</dbReference>
<dbReference type="Gene3D" id="3.40.50.10810">
    <property type="entry name" value="Tandem AAA-ATPase domain"/>
    <property type="match status" value="2"/>
</dbReference>
<dbReference type="EMBL" id="JAFIQS010000009">
    <property type="protein sequence ID" value="KAG5165717.1"/>
    <property type="molecule type" value="Genomic_DNA"/>
</dbReference>
<dbReference type="GO" id="GO:0008094">
    <property type="term" value="F:ATP-dependent activity, acting on DNA"/>
    <property type="evidence" value="ECO:0007669"/>
    <property type="project" value="TreeGrafter"/>
</dbReference>
<dbReference type="Gene3D" id="3.40.50.300">
    <property type="entry name" value="P-loop containing nucleotide triphosphate hydrolases"/>
    <property type="match status" value="1"/>
</dbReference>
<feature type="region of interest" description="Disordered" evidence="4">
    <location>
        <begin position="19"/>
        <end position="59"/>
    </location>
</feature>
<dbReference type="GO" id="GO:0005524">
    <property type="term" value="F:ATP binding"/>
    <property type="evidence" value="ECO:0007669"/>
    <property type="project" value="UniProtKB-KW"/>
</dbReference>
<dbReference type="CDD" id="cd18008">
    <property type="entry name" value="DEXDc_SHPRH-like"/>
    <property type="match status" value="1"/>
</dbReference>
<dbReference type="SMART" id="SM00490">
    <property type="entry name" value="HELICc"/>
    <property type="match status" value="1"/>
</dbReference>
<gene>
    <name evidence="7" type="ORF">JR316_009301</name>
</gene>
<dbReference type="Pfam" id="PF00176">
    <property type="entry name" value="SNF2-rel_dom"/>
    <property type="match status" value="1"/>
</dbReference>
<reference evidence="7" key="1">
    <citation type="submission" date="2021-02" db="EMBL/GenBank/DDBJ databases">
        <title>Psilocybe cubensis genome.</title>
        <authorList>
            <person name="Mckernan K.J."/>
            <person name="Crawford S."/>
            <person name="Trippe A."/>
            <person name="Kane L.T."/>
            <person name="Mclaughlin S."/>
        </authorList>
    </citation>
    <scope>NUCLEOTIDE SEQUENCE [LARGE SCALE GENOMIC DNA]</scope>
    <source>
        <strain evidence="7">MGC-MH-2018</strain>
    </source>
</reference>
<feature type="domain" description="Helicase C-terminal" evidence="6">
    <location>
        <begin position="688"/>
        <end position="851"/>
    </location>
</feature>
<feature type="region of interest" description="Disordered" evidence="4">
    <location>
        <begin position="603"/>
        <end position="622"/>
    </location>
</feature>
<dbReference type="GO" id="GO:0016787">
    <property type="term" value="F:hydrolase activity"/>
    <property type="evidence" value="ECO:0007669"/>
    <property type="project" value="UniProtKB-KW"/>
</dbReference>
<evidence type="ECO:0000256" key="3">
    <source>
        <dbReference type="ARBA" id="ARBA00022840"/>
    </source>
</evidence>
<dbReference type="InterPro" id="IPR001650">
    <property type="entry name" value="Helicase_C-like"/>
</dbReference>
<keyword evidence="3" id="KW-0067">ATP-binding</keyword>
<dbReference type="Pfam" id="PF00271">
    <property type="entry name" value="Helicase_C"/>
    <property type="match status" value="1"/>
</dbReference>
<dbReference type="PANTHER" id="PTHR45626">
    <property type="entry name" value="TRANSCRIPTION TERMINATION FACTOR 2-RELATED"/>
    <property type="match status" value="1"/>
</dbReference>
<dbReference type="CDD" id="cd18793">
    <property type="entry name" value="SF2_C_SNF"/>
    <property type="match status" value="1"/>
</dbReference>
<feature type="region of interest" description="Disordered" evidence="4">
    <location>
        <begin position="348"/>
        <end position="385"/>
    </location>
</feature>
<evidence type="ECO:0000313" key="7">
    <source>
        <dbReference type="EMBL" id="KAG5165717.1"/>
    </source>
</evidence>
<evidence type="ECO:0000256" key="1">
    <source>
        <dbReference type="ARBA" id="ARBA00022741"/>
    </source>
</evidence>
<name>A0A8H7XRW5_PSICU</name>
<feature type="domain" description="Helicase ATP-binding" evidence="5">
    <location>
        <begin position="244"/>
        <end position="462"/>
    </location>
</feature>
<dbReference type="GO" id="GO:0005634">
    <property type="term" value="C:nucleus"/>
    <property type="evidence" value="ECO:0007669"/>
    <property type="project" value="TreeGrafter"/>
</dbReference>
<dbReference type="SMART" id="SM00487">
    <property type="entry name" value="DEXDc"/>
    <property type="match status" value="1"/>
</dbReference>
<comment type="caution">
    <text evidence="7">The sequence shown here is derived from an EMBL/GenBank/DDBJ whole genome shotgun (WGS) entry which is preliminary data.</text>
</comment>
<proteinExistence type="predicted"/>
<keyword evidence="2" id="KW-0378">Hydrolase</keyword>
<dbReference type="InterPro" id="IPR027417">
    <property type="entry name" value="P-loop_NTPase"/>
</dbReference>
<dbReference type="InterPro" id="IPR000330">
    <property type="entry name" value="SNF2_N"/>
</dbReference>
<protein>
    <submittedName>
        <fullName evidence="7">Uncharacterized protein</fullName>
    </submittedName>
</protein>
<dbReference type="InterPro" id="IPR038718">
    <property type="entry name" value="SNF2-like_sf"/>
</dbReference>
<feature type="compositionally biased region" description="Polar residues" evidence="4">
    <location>
        <begin position="120"/>
        <end position="130"/>
    </location>
</feature>
<dbReference type="SUPFAM" id="SSF52540">
    <property type="entry name" value="P-loop containing nucleoside triphosphate hydrolases"/>
    <property type="match status" value="2"/>
</dbReference>
<keyword evidence="1" id="KW-0547">Nucleotide-binding</keyword>
<dbReference type="InterPro" id="IPR014001">
    <property type="entry name" value="Helicase_ATP-bd"/>
</dbReference>
<feature type="compositionally biased region" description="Low complexity" evidence="4">
    <location>
        <begin position="26"/>
        <end position="51"/>
    </location>
</feature>
<sequence length="867" mass="96681">MPMEHIRKRFAEDVNLYPELGGPRKSSQATSAISVASSSTIPSPQSTTATAKPPANPFAKRRTVIISSDEEDGVDGQFKDSDDEVQVLASNVGGGYKTPVRQNHGPLLQRLDDMFNQTNPPSQPTGSVRPQATPIHVPSNRDLPQPNFIRRPIFPGPPPPKMTDGEEIKIPDFRDDNPYMIPADAEKALRELMSGGMNQELDDDIEVDMEQATVPGFNEGFKLLPHQIIGRAWMRDREDPAKKRTGGILADDMGDIHENSLGKTIQTLTRIVEGRAKKSDKADWSAANLVVCPLALVGQWADEIERMTSFKVLKHQGTTRTTDPNVFNKYHVVVTTYDTVKSEYMSYNPPAKDESKSSSKSASKKSTPDNSEDDSDEDSFGRTIKKKVPAGKSKAPVKKCALFATKWWRIILDEAHNIKNVKTKGAIACCELKGKYRWCLTGTPMQVLPSGLPNFANVCSRQNNVTELYSLIKFLRIKPLSNWDTFNEQIAKPVNSGRGASRAMKRLQVVLKSIMLRRRKDQTMNGRALIELPKRNIEIISCPFDDAEQEFYDSLESKMESVIENLMASSNSGGGNTYISVLLLLLRLRQACNHPMLVSKDYKNDSQALEPKPAEKGKDVADPDADDDLIAAFGQLGVTKKCQMCTSELRPGNIGEGEWSTHCRDCVPLAIKAKQSEKDRPSSAKIRMILKLLKEVDERSNCEEKTIIFSQFTSMLDLIQPFLTEKGIKYVRYDGSMIPKDREAALEKIKTSSTTRVILISFKAGSTGLNLTACNNVILVDLWWNPALEDQAFDRAHRFGQKRDVNIFKLKIDGTVEDRILLLQEKKRALASAALSGDKIKNMRLGMDDLLALFRPGGKDDEEEDFD</sequence>
<dbReference type="AlphaFoldDB" id="A0A8H7XRW5"/>
<feature type="region of interest" description="Disordered" evidence="4">
    <location>
        <begin position="120"/>
        <end position="147"/>
    </location>
</feature>
<evidence type="ECO:0000259" key="6">
    <source>
        <dbReference type="PROSITE" id="PS51194"/>
    </source>
</evidence>
<organism evidence="7">
    <name type="scientific">Psilocybe cubensis</name>
    <name type="common">Psychedelic mushroom</name>
    <name type="synonym">Stropharia cubensis</name>
    <dbReference type="NCBI Taxonomy" id="181762"/>
    <lineage>
        <taxon>Eukaryota</taxon>
        <taxon>Fungi</taxon>
        <taxon>Dikarya</taxon>
        <taxon>Basidiomycota</taxon>
        <taxon>Agaricomycotina</taxon>
        <taxon>Agaricomycetes</taxon>
        <taxon>Agaricomycetidae</taxon>
        <taxon>Agaricales</taxon>
        <taxon>Agaricineae</taxon>
        <taxon>Strophariaceae</taxon>
        <taxon>Psilocybe</taxon>
    </lineage>
</organism>
<dbReference type="InterPro" id="IPR050628">
    <property type="entry name" value="SNF2_RAD54_helicase_TF"/>
</dbReference>
<evidence type="ECO:0000256" key="2">
    <source>
        <dbReference type="ARBA" id="ARBA00022801"/>
    </source>
</evidence>
<evidence type="ECO:0000259" key="5">
    <source>
        <dbReference type="PROSITE" id="PS51192"/>
    </source>
</evidence>